<dbReference type="Proteomes" id="UP000696485">
    <property type="component" value="Unassembled WGS sequence"/>
</dbReference>
<dbReference type="AlphaFoldDB" id="A0A9P5VG53"/>
<keyword evidence="2" id="KW-1185">Reference proteome</keyword>
<sequence length="102" mass="11982">MTVDDNAMQKLWKLTNELTAQLVFNRNATLELKQQLADLQAKTVDMTIPVSGEVAFNGQEHADINLRIANERLVEENLQLQEQVKEYERWMEFIMTKFRLQN</sequence>
<gene>
    <name evidence="1" type="ORF">BG006_002755</name>
</gene>
<organism evidence="1 2">
    <name type="scientific">Podila minutissima</name>
    <dbReference type="NCBI Taxonomy" id="64525"/>
    <lineage>
        <taxon>Eukaryota</taxon>
        <taxon>Fungi</taxon>
        <taxon>Fungi incertae sedis</taxon>
        <taxon>Mucoromycota</taxon>
        <taxon>Mortierellomycotina</taxon>
        <taxon>Mortierellomycetes</taxon>
        <taxon>Mortierellales</taxon>
        <taxon>Mortierellaceae</taxon>
        <taxon>Podila</taxon>
    </lineage>
</organism>
<reference evidence="1" key="1">
    <citation type="journal article" date="2020" name="Fungal Divers.">
        <title>Resolving the Mortierellaceae phylogeny through synthesis of multi-gene phylogenetics and phylogenomics.</title>
        <authorList>
            <person name="Vandepol N."/>
            <person name="Liber J."/>
            <person name="Desiro A."/>
            <person name="Na H."/>
            <person name="Kennedy M."/>
            <person name="Barry K."/>
            <person name="Grigoriev I.V."/>
            <person name="Miller A.N."/>
            <person name="O'Donnell K."/>
            <person name="Stajich J.E."/>
            <person name="Bonito G."/>
        </authorList>
    </citation>
    <scope>NUCLEOTIDE SEQUENCE</scope>
    <source>
        <strain evidence="1">NVP1</strain>
    </source>
</reference>
<name>A0A9P5VG53_9FUNG</name>
<evidence type="ECO:0000313" key="2">
    <source>
        <dbReference type="Proteomes" id="UP000696485"/>
    </source>
</evidence>
<protein>
    <submittedName>
        <fullName evidence="1">Uncharacterized protein</fullName>
    </submittedName>
</protein>
<accession>A0A9P5VG53</accession>
<feature type="non-terminal residue" evidence="1">
    <location>
        <position position="102"/>
    </location>
</feature>
<dbReference type="EMBL" id="JAAAUY010001685">
    <property type="protein sequence ID" value="KAF9320570.1"/>
    <property type="molecule type" value="Genomic_DNA"/>
</dbReference>
<evidence type="ECO:0000313" key="1">
    <source>
        <dbReference type="EMBL" id="KAF9320570.1"/>
    </source>
</evidence>
<proteinExistence type="predicted"/>
<comment type="caution">
    <text evidence="1">The sequence shown here is derived from an EMBL/GenBank/DDBJ whole genome shotgun (WGS) entry which is preliminary data.</text>
</comment>